<gene>
    <name evidence="1" type="ORF">BN1180_01146</name>
</gene>
<evidence type="ECO:0000313" key="2">
    <source>
        <dbReference type="Proteomes" id="UP000182110"/>
    </source>
</evidence>
<dbReference type="EMBL" id="CCXW01000001">
    <property type="protein sequence ID" value="CEG31010.1"/>
    <property type="molecule type" value="Genomic_DNA"/>
</dbReference>
<dbReference type="Proteomes" id="UP000182110">
    <property type="component" value="Unassembled WGS sequence"/>
</dbReference>
<comment type="caution">
    <text evidence="1">The sequence shown here is derived from an EMBL/GenBank/DDBJ whole genome shotgun (WGS) entry which is preliminary data.</text>
</comment>
<protein>
    <submittedName>
        <fullName evidence="1">Uncharacterized protein</fullName>
    </submittedName>
</protein>
<name>A0AAN2PGE4_9BACI</name>
<sequence length="54" mass="6553">MLLRKAWLLQQMITYDRKKKDEIGQRMELSSFEGVHISNQLNYAIVEMQRLIRE</sequence>
<organism evidence="1 2">
    <name type="scientific">Peribacillus simplex</name>
    <dbReference type="NCBI Taxonomy" id="1478"/>
    <lineage>
        <taxon>Bacteria</taxon>
        <taxon>Bacillati</taxon>
        <taxon>Bacillota</taxon>
        <taxon>Bacilli</taxon>
        <taxon>Bacillales</taxon>
        <taxon>Bacillaceae</taxon>
        <taxon>Peribacillus</taxon>
    </lineage>
</organism>
<dbReference type="AlphaFoldDB" id="A0AAN2PGE4"/>
<keyword evidence="2" id="KW-1185">Reference proteome</keyword>
<accession>A0AAN2PGE4</accession>
<evidence type="ECO:0000313" key="1">
    <source>
        <dbReference type="EMBL" id="CEG31010.1"/>
    </source>
</evidence>
<reference evidence="1 2" key="1">
    <citation type="journal article" date="2014" name="Genome Announc.">
        <title>Genome Sequence of Bacillus simplex Strain P558, Isolated from a Human Fecal Sample.</title>
        <authorList>
            <person name="Croce O."/>
            <person name="Hugon P."/>
            <person name="Lagier J.C."/>
            <person name="Bibi F."/>
            <person name="Robert C."/>
            <person name="Azhar E.I."/>
            <person name="Raoult D."/>
            <person name="Fournier P.E."/>
        </authorList>
    </citation>
    <scope>NUCLEOTIDE SEQUENCE [LARGE SCALE GENOMIC DNA]</scope>
    <source>
        <strain evidence="1 2">P558</strain>
    </source>
</reference>
<proteinExistence type="predicted"/>